<name>A0AA96J866_9MICO</name>
<dbReference type="SMART" id="SM00382">
    <property type="entry name" value="AAA"/>
    <property type="match status" value="1"/>
</dbReference>
<dbReference type="CDD" id="cd03255">
    <property type="entry name" value="ABC_MJ0796_LolCDE_FtsE"/>
    <property type="match status" value="1"/>
</dbReference>
<dbReference type="InterPro" id="IPR027417">
    <property type="entry name" value="P-loop_NTPase"/>
</dbReference>
<feature type="domain" description="ABC transporter" evidence="4">
    <location>
        <begin position="23"/>
        <end position="260"/>
    </location>
</feature>
<evidence type="ECO:0000313" key="6">
    <source>
        <dbReference type="Proteomes" id="UP001304125"/>
    </source>
</evidence>
<evidence type="ECO:0000313" key="5">
    <source>
        <dbReference type="EMBL" id="WNM24748.1"/>
    </source>
</evidence>
<dbReference type="Gene3D" id="3.40.50.300">
    <property type="entry name" value="P-loop containing nucleotide triphosphate hydrolases"/>
    <property type="match status" value="1"/>
</dbReference>
<dbReference type="InterPro" id="IPR003439">
    <property type="entry name" value="ABC_transporter-like_ATP-bd"/>
</dbReference>
<dbReference type="GO" id="GO:0005524">
    <property type="term" value="F:ATP binding"/>
    <property type="evidence" value="ECO:0007669"/>
    <property type="project" value="UniProtKB-KW"/>
</dbReference>
<dbReference type="GO" id="GO:0005886">
    <property type="term" value="C:plasma membrane"/>
    <property type="evidence" value="ECO:0007669"/>
    <property type="project" value="TreeGrafter"/>
</dbReference>
<dbReference type="EMBL" id="CP134879">
    <property type="protein sequence ID" value="WNM24748.1"/>
    <property type="molecule type" value="Genomic_DNA"/>
</dbReference>
<organism evidence="5 6">
    <name type="scientific">Demequina capsici</name>
    <dbReference type="NCBI Taxonomy" id="3075620"/>
    <lineage>
        <taxon>Bacteria</taxon>
        <taxon>Bacillati</taxon>
        <taxon>Actinomycetota</taxon>
        <taxon>Actinomycetes</taxon>
        <taxon>Micrococcales</taxon>
        <taxon>Demequinaceae</taxon>
        <taxon>Demequina</taxon>
    </lineage>
</organism>
<dbReference type="PROSITE" id="PS50893">
    <property type="entry name" value="ABC_TRANSPORTER_2"/>
    <property type="match status" value="1"/>
</dbReference>
<evidence type="ECO:0000256" key="1">
    <source>
        <dbReference type="ARBA" id="ARBA00022448"/>
    </source>
</evidence>
<gene>
    <name evidence="5" type="ORF">RN606_00940</name>
</gene>
<dbReference type="GO" id="GO:0022857">
    <property type="term" value="F:transmembrane transporter activity"/>
    <property type="evidence" value="ECO:0007669"/>
    <property type="project" value="TreeGrafter"/>
</dbReference>
<keyword evidence="1" id="KW-0813">Transport</keyword>
<dbReference type="InterPro" id="IPR015854">
    <property type="entry name" value="ABC_transpr_LolD-like"/>
</dbReference>
<dbReference type="PANTHER" id="PTHR24220:SF685">
    <property type="entry name" value="ABC TRANSPORTER RELATED"/>
    <property type="match status" value="1"/>
</dbReference>
<dbReference type="PROSITE" id="PS00211">
    <property type="entry name" value="ABC_TRANSPORTER_1"/>
    <property type="match status" value="1"/>
</dbReference>
<dbReference type="PANTHER" id="PTHR24220">
    <property type="entry name" value="IMPORT ATP-BINDING PROTEIN"/>
    <property type="match status" value="1"/>
</dbReference>
<dbReference type="InterPro" id="IPR003593">
    <property type="entry name" value="AAA+_ATPase"/>
</dbReference>
<keyword evidence="3 5" id="KW-0067">ATP-binding</keyword>
<sequence>MKGNSGESSAARHASPVDAPLALRSRGLAKAYGSGASTVTAVDHVDLDIPAGVLTAVMGPSGSGKTTLVHLLAGLDRPDSGQVWVGDDEITAMKDKQLSKVRGRIIGFVFQGFNLMQTMSARDNIVLPLRLNGLPQNPEWLDALVQMLGIGRELDRRPYEMSGGQQQRVAIARALITRPRVILADEPTGNLDTHASAEVLAHLRVSCRELGQSVVMVTHDPTAASYAGQVLLFADGKVAGHVTDPTPDAVLAGLDALAGVER</sequence>
<dbReference type="FunFam" id="3.40.50.300:FF:000032">
    <property type="entry name" value="Export ABC transporter ATP-binding protein"/>
    <property type="match status" value="1"/>
</dbReference>
<dbReference type="RefSeq" id="WP_313498957.1">
    <property type="nucleotide sequence ID" value="NZ_CP134879.1"/>
</dbReference>
<dbReference type="SUPFAM" id="SSF52540">
    <property type="entry name" value="P-loop containing nucleoside triphosphate hydrolases"/>
    <property type="match status" value="1"/>
</dbReference>
<evidence type="ECO:0000256" key="3">
    <source>
        <dbReference type="ARBA" id="ARBA00022840"/>
    </source>
</evidence>
<evidence type="ECO:0000256" key="2">
    <source>
        <dbReference type="ARBA" id="ARBA00022741"/>
    </source>
</evidence>
<protein>
    <submittedName>
        <fullName evidence="5">ABC transporter ATP-binding protein</fullName>
    </submittedName>
</protein>
<dbReference type="Proteomes" id="UP001304125">
    <property type="component" value="Chromosome"/>
</dbReference>
<dbReference type="InterPro" id="IPR017871">
    <property type="entry name" value="ABC_transporter-like_CS"/>
</dbReference>
<proteinExistence type="predicted"/>
<reference evidence="5 6" key="1">
    <citation type="submission" date="2023-09" db="EMBL/GenBank/DDBJ databases">
        <title>Demequina sp. a novel bacteria isolated from Capsicum annuum.</title>
        <authorList>
            <person name="Humaira Z."/>
            <person name="Lee J."/>
            <person name="Cho D."/>
        </authorList>
    </citation>
    <scope>NUCLEOTIDE SEQUENCE [LARGE SCALE GENOMIC DNA]</scope>
    <source>
        <strain evidence="5 6">OYTSA14</strain>
    </source>
</reference>
<dbReference type="Pfam" id="PF00005">
    <property type="entry name" value="ABC_tran"/>
    <property type="match status" value="1"/>
</dbReference>
<keyword evidence="2" id="KW-0547">Nucleotide-binding</keyword>
<dbReference type="AlphaFoldDB" id="A0AA96J866"/>
<dbReference type="InterPro" id="IPR017911">
    <property type="entry name" value="MacB-like_ATP-bd"/>
</dbReference>
<evidence type="ECO:0000259" key="4">
    <source>
        <dbReference type="PROSITE" id="PS50893"/>
    </source>
</evidence>
<dbReference type="GO" id="GO:0098796">
    <property type="term" value="C:membrane protein complex"/>
    <property type="evidence" value="ECO:0007669"/>
    <property type="project" value="UniProtKB-ARBA"/>
</dbReference>
<keyword evidence="6" id="KW-1185">Reference proteome</keyword>
<dbReference type="GO" id="GO:0016887">
    <property type="term" value="F:ATP hydrolysis activity"/>
    <property type="evidence" value="ECO:0007669"/>
    <property type="project" value="InterPro"/>
</dbReference>
<accession>A0AA96J866</accession>